<reference evidence="5" key="2">
    <citation type="submission" date="2021-12" db="EMBL/GenBank/DDBJ databases">
        <title>Resequencing data analysis of finger millet.</title>
        <authorList>
            <person name="Hatakeyama M."/>
            <person name="Aluri S."/>
            <person name="Balachadran M.T."/>
            <person name="Sivarajan S.R."/>
            <person name="Poveda L."/>
            <person name="Shimizu-Inatsugi R."/>
            <person name="Schlapbach R."/>
            <person name="Sreeman S.M."/>
            <person name="Shimizu K.K."/>
        </authorList>
    </citation>
    <scope>NUCLEOTIDE SEQUENCE</scope>
</reference>
<dbReference type="InterPro" id="IPR027417">
    <property type="entry name" value="P-loop_NTPase"/>
</dbReference>
<evidence type="ECO:0000256" key="2">
    <source>
        <dbReference type="ARBA" id="ARBA00022821"/>
    </source>
</evidence>
<organism evidence="5 6">
    <name type="scientific">Eleusine coracana subsp. coracana</name>
    <dbReference type="NCBI Taxonomy" id="191504"/>
    <lineage>
        <taxon>Eukaryota</taxon>
        <taxon>Viridiplantae</taxon>
        <taxon>Streptophyta</taxon>
        <taxon>Embryophyta</taxon>
        <taxon>Tracheophyta</taxon>
        <taxon>Spermatophyta</taxon>
        <taxon>Magnoliopsida</taxon>
        <taxon>Liliopsida</taxon>
        <taxon>Poales</taxon>
        <taxon>Poaceae</taxon>
        <taxon>PACMAD clade</taxon>
        <taxon>Chloridoideae</taxon>
        <taxon>Cynodonteae</taxon>
        <taxon>Eleusininae</taxon>
        <taxon>Eleusine</taxon>
    </lineage>
</organism>
<comment type="caution">
    <text evidence="5">The sequence shown here is derived from an EMBL/GenBank/DDBJ whole genome shotgun (WGS) entry which is preliminary data.</text>
</comment>
<dbReference type="PANTHER" id="PTHR23155:SF1232">
    <property type="entry name" value="OS09G0270700 PROTEIN"/>
    <property type="match status" value="1"/>
</dbReference>
<evidence type="ECO:0000313" key="5">
    <source>
        <dbReference type="EMBL" id="GJN32482.1"/>
    </source>
</evidence>
<dbReference type="PANTHER" id="PTHR23155">
    <property type="entry name" value="DISEASE RESISTANCE PROTEIN RP"/>
    <property type="match status" value="1"/>
</dbReference>
<dbReference type="PRINTS" id="PR00364">
    <property type="entry name" value="DISEASERSIST"/>
</dbReference>
<feature type="domain" description="NB-ARC" evidence="3">
    <location>
        <begin position="1"/>
        <end position="149"/>
    </location>
</feature>
<dbReference type="InterPro" id="IPR002182">
    <property type="entry name" value="NB-ARC"/>
</dbReference>
<sequence>MGGLGKSTLVHNVYNRQGSHFDCRAWVSVSQFCKIDNILRNMLKELCGNDKNTQSDVAKMSTEELRAVLKTILEQKRYIIILDDVWRAGILLEIRDLLFSCNGKRSILVVTTRIDEVASIADEACKIKMKPLDMQDAWVLFCRKVFRKAEVPNLSQELQNWGVKIVKKCEGLPLALVAIGSLLSLRDKSVAVWKHFYSQLIWELQNNPDLNHVDWILNLSYKHLPNYLKNCFLYCAMFPEDYLLRRKKLIRLWIAEGFVEHRGSMSLEEVAESYLIELVHRSMLQVTERNSFGRIRRFRMHDLVRELAVKLSEKESFSSTYDDSFGFVQVASDSLSYVSASMQYRCQPEHKSMEAPYLFAV</sequence>
<dbReference type="Pfam" id="PF23559">
    <property type="entry name" value="WHD_DRP"/>
    <property type="match status" value="1"/>
</dbReference>
<proteinExistence type="predicted"/>
<keyword evidence="1" id="KW-0677">Repeat</keyword>
<evidence type="ECO:0000256" key="1">
    <source>
        <dbReference type="ARBA" id="ARBA00022737"/>
    </source>
</evidence>
<dbReference type="Gene3D" id="1.10.8.430">
    <property type="entry name" value="Helical domain of apoptotic protease-activating factors"/>
    <property type="match status" value="1"/>
</dbReference>
<evidence type="ECO:0000259" key="3">
    <source>
        <dbReference type="Pfam" id="PF00931"/>
    </source>
</evidence>
<gene>
    <name evidence="5" type="primary">gb20996</name>
    <name evidence="5" type="ORF">PR202_gb20996</name>
</gene>
<evidence type="ECO:0000313" key="6">
    <source>
        <dbReference type="Proteomes" id="UP001054889"/>
    </source>
</evidence>
<evidence type="ECO:0008006" key="7">
    <source>
        <dbReference type="Google" id="ProtNLM"/>
    </source>
</evidence>
<dbReference type="GO" id="GO:0002758">
    <property type="term" value="P:innate immune response-activating signaling pathway"/>
    <property type="evidence" value="ECO:0007669"/>
    <property type="project" value="UniProtKB-ARBA"/>
</dbReference>
<evidence type="ECO:0000259" key="4">
    <source>
        <dbReference type="Pfam" id="PF23559"/>
    </source>
</evidence>
<dbReference type="InterPro" id="IPR042197">
    <property type="entry name" value="Apaf_helical"/>
</dbReference>
<dbReference type="SUPFAM" id="SSF52540">
    <property type="entry name" value="P-loop containing nucleoside triphosphate hydrolases"/>
    <property type="match status" value="1"/>
</dbReference>
<reference evidence="5" key="1">
    <citation type="journal article" date="2018" name="DNA Res.">
        <title>Multiple hybrid de novo genome assembly of finger millet, an orphan allotetraploid crop.</title>
        <authorList>
            <person name="Hatakeyama M."/>
            <person name="Aluri S."/>
            <person name="Balachadran M.T."/>
            <person name="Sivarajan S.R."/>
            <person name="Patrignani A."/>
            <person name="Gruter S."/>
            <person name="Poveda L."/>
            <person name="Shimizu-Inatsugi R."/>
            <person name="Baeten J."/>
            <person name="Francoijs K.J."/>
            <person name="Nataraja K.N."/>
            <person name="Reddy Y.A.N."/>
            <person name="Phadnis S."/>
            <person name="Ravikumar R.L."/>
            <person name="Schlapbach R."/>
            <person name="Sreeman S.M."/>
            <person name="Shimizu K.K."/>
        </authorList>
    </citation>
    <scope>NUCLEOTIDE SEQUENCE</scope>
</reference>
<dbReference type="FunFam" id="1.10.10.10:FF:000322">
    <property type="entry name" value="Probable disease resistance protein At1g63360"/>
    <property type="match status" value="1"/>
</dbReference>
<dbReference type="EMBL" id="BQKI01000084">
    <property type="protein sequence ID" value="GJN32482.1"/>
    <property type="molecule type" value="Genomic_DNA"/>
</dbReference>
<dbReference type="InterPro" id="IPR044974">
    <property type="entry name" value="Disease_R_plants"/>
</dbReference>
<dbReference type="Gene3D" id="1.10.10.10">
    <property type="entry name" value="Winged helix-like DNA-binding domain superfamily/Winged helix DNA-binding domain"/>
    <property type="match status" value="1"/>
</dbReference>
<keyword evidence="6" id="KW-1185">Reference proteome</keyword>
<feature type="domain" description="Disease resistance protein winged helix" evidence="4">
    <location>
        <begin position="237"/>
        <end position="308"/>
    </location>
</feature>
<dbReference type="Gene3D" id="3.40.50.300">
    <property type="entry name" value="P-loop containing nucleotide triphosphate hydrolases"/>
    <property type="match status" value="1"/>
</dbReference>
<dbReference type="GO" id="GO:0043531">
    <property type="term" value="F:ADP binding"/>
    <property type="evidence" value="ECO:0007669"/>
    <property type="project" value="InterPro"/>
</dbReference>
<accession>A0AAV5FCZ0</accession>
<name>A0AAV5FCZ0_ELECO</name>
<protein>
    <recommendedName>
        <fullName evidence="7">NB-ARC domain-containing protein</fullName>
    </recommendedName>
</protein>
<dbReference type="AlphaFoldDB" id="A0AAV5FCZ0"/>
<dbReference type="InterPro" id="IPR036388">
    <property type="entry name" value="WH-like_DNA-bd_sf"/>
</dbReference>
<keyword evidence="2" id="KW-0611">Plant defense</keyword>
<dbReference type="GO" id="GO:0042742">
    <property type="term" value="P:defense response to bacterium"/>
    <property type="evidence" value="ECO:0007669"/>
    <property type="project" value="UniProtKB-ARBA"/>
</dbReference>
<dbReference type="Pfam" id="PF00931">
    <property type="entry name" value="NB-ARC"/>
    <property type="match status" value="1"/>
</dbReference>
<dbReference type="GO" id="GO:0009626">
    <property type="term" value="P:plant-type hypersensitive response"/>
    <property type="evidence" value="ECO:0007669"/>
    <property type="project" value="UniProtKB-ARBA"/>
</dbReference>
<dbReference type="InterPro" id="IPR058922">
    <property type="entry name" value="WHD_DRP"/>
</dbReference>
<dbReference type="Proteomes" id="UP001054889">
    <property type="component" value="Unassembled WGS sequence"/>
</dbReference>